<accession>A0A1M6VJS4</accession>
<sequence length="242" mass="25778">MTSIDSEVVLLACAGSAPAPRPLPLHGSRRPRTLPDIPRIDLSGPPDRSNIDPILRDRSPRRVIVAGGDADLAAVVLRLLRTERLDVEIAYLPAGPTPATRAWGLPHGRAAAELAVAGTAGPVPLVRDDNGGVLVGRGEISPIVGECWCDQHLVLRGRGPRLVVVPTPDGIAVRAGRSRRPPDGTLRPLPPKIPSGRGSAVGRAVQIGGEPMTVVHDGVTHPRLVPRWTWFRHTEDLLLVRA</sequence>
<dbReference type="AlphaFoldDB" id="A0A1M6VJS4"/>
<organism evidence="2 3">
    <name type="scientific">Pseudonocardia thermophila</name>
    <dbReference type="NCBI Taxonomy" id="1848"/>
    <lineage>
        <taxon>Bacteria</taxon>
        <taxon>Bacillati</taxon>
        <taxon>Actinomycetota</taxon>
        <taxon>Actinomycetes</taxon>
        <taxon>Pseudonocardiales</taxon>
        <taxon>Pseudonocardiaceae</taxon>
        <taxon>Pseudonocardia</taxon>
    </lineage>
</organism>
<dbReference type="Proteomes" id="UP000184363">
    <property type="component" value="Unassembled WGS sequence"/>
</dbReference>
<name>A0A1M6VJS4_PSETH</name>
<evidence type="ECO:0000256" key="1">
    <source>
        <dbReference type="SAM" id="MobiDB-lite"/>
    </source>
</evidence>
<protein>
    <recommendedName>
        <fullName evidence="4">Diacylglycerol kinase catalytic domain-containing protein</fullName>
    </recommendedName>
</protein>
<evidence type="ECO:0008006" key="4">
    <source>
        <dbReference type="Google" id="ProtNLM"/>
    </source>
</evidence>
<reference evidence="2 3" key="1">
    <citation type="submission" date="2016-11" db="EMBL/GenBank/DDBJ databases">
        <authorList>
            <person name="Jaros S."/>
            <person name="Januszkiewicz K."/>
            <person name="Wedrychowicz H."/>
        </authorList>
    </citation>
    <scope>NUCLEOTIDE SEQUENCE [LARGE SCALE GENOMIC DNA]</scope>
    <source>
        <strain evidence="2 3">DSM 43832</strain>
    </source>
</reference>
<gene>
    <name evidence="2" type="ORF">SAMN05443637_112174</name>
</gene>
<proteinExistence type="predicted"/>
<evidence type="ECO:0000313" key="2">
    <source>
        <dbReference type="EMBL" id="SHK81773.1"/>
    </source>
</evidence>
<feature type="region of interest" description="Disordered" evidence="1">
    <location>
        <begin position="20"/>
        <end position="54"/>
    </location>
</feature>
<dbReference type="EMBL" id="FRAP01000012">
    <property type="protein sequence ID" value="SHK81773.1"/>
    <property type="molecule type" value="Genomic_DNA"/>
</dbReference>
<keyword evidence="3" id="KW-1185">Reference proteome</keyword>
<feature type="region of interest" description="Disordered" evidence="1">
    <location>
        <begin position="175"/>
        <end position="200"/>
    </location>
</feature>
<dbReference type="STRING" id="1848.SAMN05443637_112174"/>
<evidence type="ECO:0000313" key="3">
    <source>
        <dbReference type="Proteomes" id="UP000184363"/>
    </source>
</evidence>